<name>A0A7X0MSB1_9HYPH</name>
<keyword evidence="3" id="KW-1185">Reference proteome</keyword>
<comment type="caution">
    <text evidence="2">The sequence shown here is derived from an EMBL/GenBank/DDBJ whole genome shotgun (WGS) entry which is preliminary data.</text>
</comment>
<evidence type="ECO:0000313" key="2">
    <source>
        <dbReference type="EMBL" id="MBB6509176.1"/>
    </source>
</evidence>
<keyword evidence="1" id="KW-0732">Signal</keyword>
<dbReference type="AlphaFoldDB" id="A0A7X0MSB1"/>
<dbReference type="RefSeq" id="WP_184654845.1">
    <property type="nucleotide sequence ID" value="NZ_JACHBU010000004.1"/>
</dbReference>
<protein>
    <submittedName>
        <fullName evidence="2">Uncharacterized protein</fullName>
    </submittedName>
</protein>
<organism evidence="2 3">
    <name type="scientific">Rhizobium soli</name>
    <dbReference type="NCBI Taxonomy" id="424798"/>
    <lineage>
        <taxon>Bacteria</taxon>
        <taxon>Pseudomonadati</taxon>
        <taxon>Pseudomonadota</taxon>
        <taxon>Alphaproteobacteria</taxon>
        <taxon>Hyphomicrobiales</taxon>
        <taxon>Rhizobiaceae</taxon>
        <taxon>Rhizobium/Agrobacterium group</taxon>
        <taxon>Rhizobium</taxon>
    </lineage>
</organism>
<dbReference type="Proteomes" id="UP000585437">
    <property type="component" value="Unassembled WGS sequence"/>
</dbReference>
<reference evidence="2 3" key="1">
    <citation type="submission" date="2020-08" db="EMBL/GenBank/DDBJ databases">
        <title>The Agave Microbiome: Exploring the role of microbial communities in plant adaptations to desert environments.</title>
        <authorList>
            <person name="Partida-Martinez L.P."/>
        </authorList>
    </citation>
    <scope>NUCLEOTIDE SEQUENCE [LARGE SCALE GENOMIC DNA]</scope>
    <source>
        <strain evidence="2 3">AS3.12</strain>
    </source>
</reference>
<proteinExistence type="predicted"/>
<sequence length="74" mass="7814">MRFKTIAVATALSTLLWGASAGAAFTAYTVVKHVPHLNILETVTAVVERNSLSLHVAAHSLAVTPSQLMIGDRS</sequence>
<evidence type="ECO:0000256" key="1">
    <source>
        <dbReference type="SAM" id="SignalP"/>
    </source>
</evidence>
<dbReference type="EMBL" id="JACHBU010000004">
    <property type="protein sequence ID" value="MBB6509176.1"/>
    <property type="molecule type" value="Genomic_DNA"/>
</dbReference>
<gene>
    <name evidence="2" type="ORF">F4695_002533</name>
</gene>
<feature type="chain" id="PRO_5031300860" evidence="1">
    <location>
        <begin position="24"/>
        <end position="74"/>
    </location>
</feature>
<feature type="signal peptide" evidence="1">
    <location>
        <begin position="1"/>
        <end position="23"/>
    </location>
</feature>
<accession>A0A7X0MSB1</accession>
<evidence type="ECO:0000313" key="3">
    <source>
        <dbReference type="Proteomes" id="UP000585437"/>
    </source>
</evidence>